<dbReference type="Proteomes" id="UP000184292">
    <property type="component" value="Unassembled WGS sequence"/>
</dbReference>
<evidence type="ECO:0000313" key="2">
    <source>
        <dbReference type="Proteomes" id="UP000184292"/>
    </source>
</evidence>
<organism evidence="1 2">
    <name type="scientific">Wenxinia saemankumensis</name>
    <dbReference type="NCBI Taxonomy" id="1447782"/>
    <lineage>
        <taxon>Bacteria</taxon>
        <taxon>Pseudomonadati</taxon>
        <taxon>Pseudomonadota</taxon>
        <taxon>Alphaproteobacteria</taxon>
        <taxon>Rhodobacterales</taxon>
        <taxon>Roseobacteraceae</taxon>
        <taxon>Wenxinia</taxon>
    </lineage>
</organism>
<protein>
    <recommendedName>
        <fullName evidence="3">ATP-dependent endonuclease of the OLD family</fullName>
    </recommendedName>
</protein>
<name>A0A1M6C5M3_9RHOB</name>
<evidence type="ECO:0000313" key="1">
    <source>
        <dbReference type="EMBL" id="SHI56347.1"/>
    </source>
</evidence>
<evidence type="ECO:0008006" key="3">
    <source>
        <dbReference type="Google" id="ProtNLM"/>
    </source>
</evidence>
<reference evidence="1 2" key="1">
    <citation type="submission" date="2016-11" db="EMBL/GenBank/DDBJ databases">
        <authorList>
            <person name="Jaros S."/>
            <person name="Januszkiewicz K."/>
            <person name="Wedrychowicz H."/>
        </authorList>
    </citation>
    <scope>NUCLEOTIDE SEQUENCE [LARGE SCALE GENOMIC DNA]</scope>
    <source>
        <strain evidence="1 2">DSM 100565</strain>
    </source>
</reference>
<dbReference type="STRING" id="1447782.SAMN05444417_1023"/>
<dbReference type="AlphaFoldDB" id="A0A1M6C5M3"/>
<accession>A0A1M6C5M3</accession>
<dbReference type="EMBL" id="FQYO01000002">
    <property type="protein sequence ID" value="SHI56347.1"/>
    <property type="molecule type" value="Genomic_DNA"/>
</dbReference>
<gene>
    <name evidence="1" type="ORF">SAMN05444417_1023</name>
</gene>
<proteinExistence type="predicted"/>
<sequence length="182" mass="19092">MDGRLLLVEGESDAVALRTLAEVAGGDLAGTGIVVAGGAHATPPILLAHGPRGSGRLVGGLIDRAEVPFLIVALRRAGFPCIPPETAPARAGFGICDRDLEDELLRALGEDAALDLIAREGEASALATLRSQSAWADRPLHDQLRRFLASRAGRKRRYAGLMVRAIPAGRHPAPLRHALGLV</sequence>
<keyword evidence="2" id="KW-1185">Reference proteome</keyword>